<dbReference type="Proteomes" id="UP000013966">
    <property type="component" value="Plasmid p1"/>
</dbReference>
<keyword evidence="2" id="KW-0732">Signal</keyword>
<feature type="chain" id="PRO_5004373036" evidence="2">
    <location>
        <begin position="34"/>
        <end position="138"/>
    </location>
</feature>
<accession>R4X438</accession>
<dbReference type="InterPro" id="IPR009468">
    <property type="entry name" value="DUF1090"/>
</dbReference>
<geneLocation type="plasmid" evidence="3 4">
    <name>p1</name>
</geneLocation>
<keyword evidence="4" id="KW-1185">Reference proteome</keyword>
<name>R4X438_9BURK</name>
<feature type="region of interest" description="Disordered" evidence="1">
    <location>
        <begin position="82"/>
        <end position="138"/>
    </location>
</feature>
<feature type="compositionally biased region" description="Basic and acidic residues" evidence="1">
    <location>
        <begin position="93"/>
        <end position="138"/>
    </location>
</feature>
<protein>
    <submittedName>
        <fullName evidence="3">Periplasmic protein YqjC</fullName>
    </submittedName>
</protein>
<dbReference type="HOGENOM" id="CLU_139075_2_0_4"/>
<dbReference type="EMBL" id="AP013061">
    <property type="protein sequence ID" value="BAN27906.1"/>
    <property type="molecule type" value="Genomic_DNA"/>
</dbReference>
<dbReference type="AlphaFoldDB" id="R4X438"/>
<dbReference type="PATRIC" id="fig|758793.3.peg.6112"/>
<reference evidence="3 4" key="2">
    <citation type="journal article" date="2018" name="Int. J. Syst. Evol. Microbiol.">
        <title>Burkholderia insecticola sp. nov., a gut symbiotic bacterium of the bean bug Riptortus pedestris.</title>
        <authorList>
            <person name="Takeshita K."/>
            <person name="Tamaki H."/>
            <person name="Ohbayashi T."/>
            <person name="Meng X.-Y."/>
            <person name="Sone T."/>
            <person name="Mitani Y."/>
            <person name="Peeters C."/>
            <person name="Kikuchi Y."/>
            <person name="Vandamme P."/>
        </authorList>
    </citation>
    <scope>NUCLEOTIDE SEQUENCE [LARGE SCALE GENOMIC DNA]</scope>
    <source>
        <strain evidence="3">RPE64</strain>
        <plasmid evidence="3 4">p1</plasmid>
    </source>
</reference>
<organism evidence="3 4">
    <name type="scientific">Caballeronia insecticola</name>
    <dbReference type="NCBI Taxonomy" id="758793"/>
    <lineage>
        <taxon>Bacteria</taxon>
        <taxon>Pseudomonadati</taxon>
        <taxon>Pseudomonadota</taxon>
        <taxon>Betaproteobacteria</taxon>
        <taxon>Burkholderiales</taxon>
        <taxon>Burkholderiaceae</taxon>
        <taxon>Caballeronia</taxon>
    </lineage>
</organism>
<dbReference type="Pfam" id="PF06476">
    <property type="entry name" value="DUF1090"/>
    <property type="match status" value="1"/>
</dbReference>
<evidence type="ECO:0000313" key="3">
    <source>
        <dbReference type="EMBL" id="BAN27906.1"/>
    </source>
</evidence>
<evidence type="ECO:0000256" key="1">
    <source>
        <dbReference type="SAM" id="MobiDB-lite"/>
    </source>
</evidence>
<dbReference type="KEGG" id="buo:BRPE64_DCDS09700"/>
<sequence length="138" mass="15361">MIVVQRLSVRTYMKLAFKAILFAAMASPLYCAAQSNGCDAKRSSIEKEITYARAHGNANRVDGLETALARLNANCTDESLRNASQRKVAAAQKKLDERQHDLQKAKEDGKSAKKIAERQRKVDESHAELERAQTEANE</sequence>
<feature type="signal peptide" evidence="2">
    <location>
        <begin position="1"/>
        <end position="33"/>
    </location>
</feature>
<keyword evidence="3" id="KW-0614">Plasmid</keyword>
<evidence type="ECO:0000313" key="4">
    <source>
        <dbReference type="Proteomes" id="UP000013966"/>
    </source>
</evidence>
<proteinExistence type="predicted"/>
<reference evidence="3 4" key="1">
    <citation type="journal article" date="2013" name="Genome Announc.">
        <title>Complete Genome Sequence of Burkholderia sp. Strain RPE64, Bacterial Symbiont of the Bean Bug Riptortus pedestris.</title>
        <authorList>
            <person name="Shibata T.F."/>
            <person name="Maeda T."/>
            <person name="Nikoh N."/>
            <person name="Yamaguchi K."/>
            <person name="Oshima K."/>
            <person name="Hattori M."/>
            <person name="Nishiyama T."/>
            <person name="Hasebe M."/>
            <person name="Fukatsu T."/>
            <person name="Kikuchi Y."/>
            <person name="Shigenobu S."/>
        </authorList>
    </citation>
    <scope>NUCLEOTIDE SEQUENCE [LARGE SCALE GENOMIC DNA]</scope>
    <source>
        <plasmid evidence="3 4">p1</plasmid>
    </source>
</reference>
<evidence type="ECO:0000256" key="2">
    <source>
        <dbReference type="SAM" id="SignalP"/>
    </source>
</evidence>
<gene>
    <name evidence="3" type="ORF">BRPE64_DCDS09700</name>
</gene>